<reference evidence="6" key="1">
    <citation type="submission" date="2017-06" db="EMBL/GenBank/DDBJ databases">
        <authorList>
            <person name="Varghese N."/>
            <person name="Submissions S."/>
        </authorList>
    </citation>
    <scope>NUCLEOTIDE SEQUENCE [LARGE SCALE GENOMIC DNA]</scope>
    <source>
        <strain evidence="6">JCM 23211</strain>
    </source>
</reference>
<dbReference type="InterPro" id="IPR010273">
    <property type="entry name" value="DUF881"/>
</dbReference>
<dbReference type="Gene3D" id="3.30.70.1880">
    <property type="entry name" value="Protein of unknown function DUF881"/>
    <property type="match status" value="1"/>
</dbReference>
<keyword evidence="6" id="KW-1185">Reference proteome</keyword>
<dbReference type="Pfam" id="PF05949">
    <property type="entry name" value="DUF881"/>
    <property type="match status" value="1"/>
</dbReference>
<name>A0A239JT30_9NOCA</name>
<dbReference type="GO" id="GO:0005886">
    <property type="term" value="C:plasma membrane"/>
    <property type="evidence" value="ECO:0007669"/>
    <property type="project" value="TreeGrafter"/>
</dbReference>
<dbReference type="PANTHER" id="PTHR37313:SF1">
    <property type="entry name" value="UPF0749 PROTEIN RV1823"/>
    <property type="match status" value="1"/>
</dbReference>
<evidence type="ECO:0000256" key="1">
    <source>
        <dbReference type="ARBA" id="ARBA00009108"/>
    </source>
</evidence>
<comment type="similarity">
    <text evidence="1">Belongs to the UPF0749 family.</text>
</comment>
<feature type="region of interest" description="Disordered" evidence="3">
    <location>
        <begin position="141"/>
        <end position="162"/>
    </location>
</feature>
<dbReference type="OrthoDB" id="3218134at2"/>
<protein>
    <submittedName>
        <fullName evidence="5">Uncharacterized conserved protein YlxW, UPF0749 family</fullName>
    </submittedName>
</protein>
<dbReference type="RefSeq" id="WP_089247944.1">
    <property type="nucleotide sequence ID" value="NZ_FZOW01000009.1"/>
</dbReference>
<dbReference type="AlphaFoldDB" id="A0A239JT30"/>
<feature type="transmembrane region" description="Helical" evidence="4">
    <location>
        <begin position="45"/>
        <end position="68"/>
    </location>
</feature>
<dbReference type="EMBL" id="FZOW01000009">
    <property type="protein sequence ID" value="SNT08588.1"/>
    <property type="molecule type" value="Genomic_DNA"/>
</dbReference>
<sequence length="284" mass="29618">MPDARRRNPEPSLLRYLTSEHLDPGYAAAHESRHGRRRRSTRTTVAWTAAGALLVGSVFGLALTQVAAHPSEAPGIQRDALDTARAASTRADELEAQRAELDTAVGRAREDALQSGGEGSDVLAALRTAEDAAGATAVTGPGMSVVVSEPPSPASLSDASARPRGSSAATVLDRDLQVVVNSLWASGAEAVGVGGVRIGPGVTIRQAGGAMLVDNRPVFAPYTISAIGSPTQLQARFSVSDAYLRMSALSQLYRVGFDVRADTELDLPAATTRPVTLARQEGTR</sequence>
<dbReference type="PANTHER" id="PTHR37313">
    <property type="entry name" value="UPF0749 PROTEIN RV1825"/>
    <property type="match status" value="1"/>
</dbReference>
<dbReference type="Proteomes" id="UP000198327">
    <property type="component" value="Unassembled WGS sequence"/>
</dbReference>
<organism evidence="5 6">
    <name type="scientific">Rhodococcoides kyotonense</name>
    <dbReference type="NCBI Taxonomy" id="398843"/>
    <lineage>
        <taxon>Bacteria</taxon>
        <taxon>Bacillati</taxon>
        <taxon>Actinomycetota</taxon>
        <taxon>Actinomycetes</taxon>
        <taxon>Mycobacteriales</taxon>
        <taxon>Nocardiaceae</taxon>
        <taxon>Rhodococcoides</taxon>
    </lineage>
</organism>
<proteinExistence type="inferred from homology"/>
<feature type="compositionally biased region" description="Low complexity" evidence="3">
    <location>
        <begin position="144"/>
        <end position="160"/>
    </location>
</feature>
<keyword evidence="4" id="KW-0472">Membrane</keyword>
<evidence type="ECO:0000256" key="2">
    <source>
        <dbReference type="SAM" id="Coils"/>
    </source>
</evidence>
<keyword evidence="4" id="KW-1133">Transmembrane helix</keyword>
<feature type="coiled-coil region" evidence="2">
    <location>
        <begin position="84"/>
        <end position="111"/>
    </location>
</feature>
<evidence type="ECO:0000313" key="6">
    <source>
        <dbReference type="Proteomes" id="UP000198327"/>
    </source>
</evidence>
<accession>A0A239JT30</accession>
<keyword evidence="4" id="KW-0812">Transmembrane</keyword>
<evidence type="ECO:0000313" key="5">
    <source>
        <dbReference type="EMBL" id="SNT08588.1"/>
    </source>
</evidence>
<gene>
    <name evidence="5" type="ORF">SAMN05421642_10945</name>
</gene>
<evidence type="ECO:0000256" key="3">
    <source>
        <dbReference type="SAM" id="MobiDB-lite"/>
    </source>
</evidence>
<evidence type="ECO:0000256" key="4">
    <source>
        <dbReference type="SAM" id="Phobius"/>
    </source>
</evidence>
<keyword evidence="2" id="KW-0175">Coiled coil</keyword>